<evidence type="ECO:0000313" key="2">
    <source>
        <dbReference type="EMBL" id="GGI96162.1"/>
    </source>
</evidence>
<comment type="caution">
    <text evidence="2">The sequence shown here is derived from an EMBL/GenBank/DDBJ whole genome shotgun (WGS) entry which is preliminary data.</text>
</comment>
<accession>A0A917NFL6</accession>
<feature type="compositionally biased region" description="Basic and acidic residues" evidence="1">
    <location>
        <begin position="97"/>
        <end position="106"/>
    </location>
</feature>
<dbReference type="AlphaFoldDB" id="A0A917NFL6"/>
<proteinExistence type="predicted"/>
<dbReference type="EMBL" id="BMQA01000001">
    <property type="protein sequence ID" value="GGI96162.1"/>
    <property type="molecule type" value="Genomic_DNA"/>
</dbReference>
<evidence type="ECO:0000256" key="1">
    <source>
        <dbReference type="SAM" id="MobiDB-lite"/>
    </source>
</evidence>
<reference evidence="2" key="2">
    <citation type="submission" date="2020-09" db="EMBL/GenBank/DDBJ databases">
        <authorList>
            <person name="Sun Q."/>
            <person name="Ohkuma M."/>
        </authorList>
    </citation>
    <scope>NUCLEOTIDE SEQUENCE</scope>
    <source>
        <strain evidence="2">JCM 3086</strain>
    </source>
</reference>
<evidence type="ECO:0000313" key="3">
    <source>
        <dbReference type="Proteomes" id="UP000657574"/>
    </source>
</evidence>
<name>A0A917NFL6_9ACTN</name>
<protein>
    <submittedName>
        <fullName evidence="2">Uncharacterized protein</fullName>
    </submittedName>
</protein>
<feature type="compositionally biased region" description="Basic residues" evidence="1">
    <location>
        <begin position="51"/>
        <end position="67"/>
    </location>
</feature>
<feature type="region of interest" description="Disordered" evidence="1">
    <location>
        <begin position="1"/>
        <end position="112"/>
    </location>
</feature>
<keyword evidence="3" id="KW-1185">Reference proteome</keyword>
<organism evidence="2 3">
    <name type="scientific">Streptomyces brasiliensis</name>
    <dbReference type="NCBI Taxonomy" id="1954"/>
    <lineage>
        <taxon>Bacteria</taxon>
        <taxon>Bacillati</taxon>
        <taxon>Actinomycetota</taxon>
        <taxon>Actinomycetes</taxon>
        <taxon>Kitasatosporales</taxon>
        <taxon>Streptomycetaceae</taxon>
        <taxon>Streptomyces</taxon>
    </lineage>
</organism>
<reference evidence="2" key="1">
    <citation type="journal article" date="2014" name="Int. J. Syst. Evol. Microbiol.">
        <title>Complete genome sequence of Corynebacterium casei LMG S-19264T (=DSM 44701T), isolated from a smear-ripened cheese.</title>
        <authorList>
            <consortium name="US DOE Joint Genome Institute (JGI-PGF)"/>
            <person name="Walter F."/>
            <person name="Albersmeier A."/>
            <person name="Kalinowski J."/>
            <person name="Ruckert C."/>
        </authorList>
    </citation>
    <scope>NUCLEOTIDE SEQUENCE</scope>
    <source>
        <strain evidence="2">JCM 3086</strain>
    </source>
</reference>
<sequence length="112" mass="11776">MVRAANAPSAEITRPRHEPPSTSHSALTIRAAQPGYQRTPGGPIPGLRGGAVRRPRGTTRVAHRHPPRSAARCSSGSPRPVPVLAGGEQRRSPLTRLHPDKGDRLPDAPAGA</sequence>
<dbReference type="Proteomes" id="UP000657574">
    <property type="component" value="Unassembled WGS sequence"/>
</dbReference>
<gene>
    <name evidence="2" type="ORF">GCM10010121_003290</name>
</gene>